<feature type="compositionally biased region" description="Basic and acidic residues" evidence="1">
    <location>
        <begin position="1"/>
        <end position="22"/>
    </location>
</feature>
<reference evidence="2 3" key="1">
    <citation type="submission" date="2017-08" db="EMBL/GenBank/DDBJ databases">
        <title>Fine stratification of microbial communities through a metagenomic profile of the photic zone.</title>
        <authorList>
            <person name="Haro-Moreno J.M."/>
            <person name="Lopez-Perez M."/>
            <person name="De La Torre J."/>
            <person name="Picazo A."/>
            <person name="Camacho A."/>
            <person name="Rodriguez-Valera F."/>
        </authorList>
    </citation>
    <scope>NUCLEOTIDE SEQUENCE [LARGE SCALE GENOMIC DNA]</scope>
    <source>
        <strain evidence="2">MED-G28</strain>
    </source>
</reference>
<evidence type="ECO:0000313" key="2">
    <source>
        <dbReference type="EMBL" id="PDH35495.1"/>
    </source>
</evidence>
<comment type="caution">
    <text evidence="2">The sequence shown here is derived from an EMBL/GenBank/DDBJ whole genome shotgun (WGS) entry which is preliminary data.</text>
</comment>
<name>A0A2A5WG25_9GAMM</name>
<dbReference type="AlphaFoldDB" id="A0A2A5WG25"/>
<sequence>MKNSKKDNKDVSPPKGELKENIQADTTVDEVKKSAKRLFGSLKANQKADSEESTSATESN</sequence>
<dbReference type="Proteomes" id="UP000219329">
    <property type="component" value="Unassembled WGS sequence"/>
</dbReference>
<dbReference type="EMBL" id="NTJZ01000001">
    <property type="protein sequence ID" value="PDH35495.1"/>
    <property type="molecule type" value="Genomic_DNA"/>
</dbReference>
<accession>A0A2A5WG25</accession>
<evidence type="ECO:0000313" key="3">
    <source>
        <dbReference type="Proteomes" id="UP000219329"/>
    </source>
</evidence>
<protein>
    <submittedName>
        <fullName evidence="2">Uncharacterized protein</fullName>
    </submittedName>
</protein>
<feature type="region of interest" description="Disordered" evidence="1">
    <location>
        <begin position="1"/>
        <end position="60"/>
    </location>
</feature>
<evidence type="ECO:0000256" key="1">
    <source>
        <dbReference type="SAM" id="MobiDB-lite"/>
    </source>
</evidence>
<proteinExistence type="predicted"/>
<gene>
    <name evidence="2" type="ORF">CNF02_01965</name>
</gene>
<organism evidence="2 3">
    <name type="scientific">OM182 bacterium MED-G28</name>
    <dbReference type="NCBI Taxonomy" id="1986256"/>
    <lineage>
        <taxon>Bacteria</taxon>
        <taxon>Pseudomonadati</taxon>
        <taxon>Pseudomonadota</taxon>
        <taxon>Gammaproteobacteria</taxon>
        <taxon>OMG group</taxon>
        <taxon>OM182 clade</taxon>
    </lineage>
</organism>